<evidence type="ECO:0000256" key="1">
    <source>
        <dbReference type="SAM" id="Phobius"/>
    </source>
</evidence>
<feature type="transmembrane region" description="Helical" evidence="1">
    <location>
        <begin position="12"/>
        <end position="28"/>
    </location>
</feature>
<keyword evidence="1" id="KW-1133">Transmembrane helix</keyword>
<evidence type="ECO:0000313" key="2">
    <source>
        <dbReference type="EMBL" id="MDO3682086.1"/>
    </source>
</evidence>
<keyword evidence="1" id="KW-0472">Membrane</keyword>
<protein>
    <submittedName>
        <fullName evidence="2">Uncharacterized protein</fullName>
    </submittedName>
</protein>
<gene>
    <name evidence="2" type="ORF">Q3C12_34385</name>
</gene>
<accession>A0ABT8VM92</accession>
<keyword evidence="3" id="KW-1185">Reference proteome</keyword>
<proteinExistence type="predicted"/>
<dbReference type="RefSeq" id="WP_302881547.1">
    <property type="nucleotide sequence ID" value="NZ_JAUMKJ010000099.1"/>
</dbReference>
<reference evidence="2" key="1">
    <citation type="submission" date="2023-07" db="EMBL/GenBank/DDBJ databases">
        <authorList>
            <person name="Aktuganov G."/>
            <person name="Boyko T."/>
            <person name="Delegan Y."/>
            <person name="Galimzianova N."/>
            <person name="Gilvanova E."/>
            <person name="Korobov V."/>
            <person name="Kuzmina L."/>
            <person name="Melentiev A."/>
            <person name="Milman P."/>
            <person name="Ryabova A."/>
            <person name="Stupak E."/>
            <person name="Yasakov T."/>
            <person name="Zharikova N."/>
            <person name="Zhurenko E."/>
        </authorList>
    </citation>
    <scope>NUCLEOTIDE SEQUENCE</scope>
    <source>
        <strain evidence="2">IB-739</strain>
    </source>
</reference>
<dbReference type="EMBL" id="JAUMKJ010000099">
    <property type="protein sequence ID" value="MDO3682086.1"/>
    <property type="molecule type" value="Genomic_DNA"/>
</dbReference>
<dbReference type="Proteomes" id="UP001168883">
    <property type="component" value="Unassembled WGS sequence"/>
</dbReference>
<feature type="transmembrane region" description="Helical" evidence="1">
    <location>
        <begin position="34"/>
        <end position="50"/>
    </location>
</feature>
<organism evidence="2 3">
    <name type="scientific">Paenibacillus ehimensis</name>
    <dbReference type="NCBI Taxonomy" id="79264"/>
    <lineage>
        <taxon>Bacteria</taxon>
        <taxon>Bacillati</taxon>
        <taxon>Bacillota</taxon>
        <taxon>Bacilli</taxon>
        <taxon>Bacillales</taxon>
        <taxon>Paenibacillaceae</taxon>
        <taxon>Paenibacillus</taxon>
    </lineage>
</organism>
<name>A0ABT8VM92_9BACL</name>
<comment type="caution">
    <text evidence="2">The sequence shown here is derived from an EMBL/GenBank/DDBJ whole genome shotgun (WGS) entry which is preliminary data.</text>
</comment>
<keyword evidence="1" id="KW-0812">Transmembrane</keyword>
<evidence type="ECO:0000313" key="3">
    <source>
        <dbReference type="Proteomes" id="UP001168883"/>
    </source>
</evidence>
<sequence>MDKIFHNWKVRLLVYGTLYLIMTAVFYVLDMPSYGIWAFFIIILFHKLFLRHII</sequence>